<comment type="catalytic activity">
    <reaction evidence="5">
        <text>methanethiol + O2 + H2O = hydrogen sulfide + formaldehyde + H2O2 + H(+)</text>
        <dbReference type="Rhea" id="RHEA:11812"/>
        <dbReference type="ChEBI" id="CHEBI:15377"/>
        <dbReference type="ChEBI" id="CHEBI:15378"/>
        <dbReference type="ChEBI" id="CHEBI:15379"/>
        <dbReference type="ChEBI" id="CHEBI:16007"/>
        <dbReference type="ChEBI" id="CHEBI:16240"/>
        <dbReference type="ChEBI" id="CHEBI:16842"/>
        <dbReference type="ChEBI" id="CHEBI:29919"/>
        <dbReference type="EC" id="1.8.3.4"/>
    </reaction>
</comment>
<evidence type="ECO:0000256" key="2">
    <source>
        <dbReference type="ARBA" id="ARBA00005606"/>
    </source>
</evidence>
<dbReference type="Gene3D" id="2.130.10.10">
    <property type="entry name" value="YVTN repeat-like/Quinoprotein amine dehydrogenase"/>
    <property type="match status" value="1"/>
</dbReference>
<evidence type="ECO:0000313" key="6">
    <source>
        <dbReference type="EMBL" id="TWU29497.1"/>
    </source>
</evidence>
<evidence type="ECO:0000256" key="3">
    <source>
        <dbReference type="ARBA" id="ARBA00012510"/>
    </source>
</evidence>
<dbReference type="Pfam" id="PF05694">
    <property type="entry name" value="SBP56"/>
    <property type="match status" value="1"/>
</dbReference>
<comment type="caution">
    <text evidence="6">The sequence shown here is derived from an EMBL/GenBank/DDBJ whole genome shotgun (WGS) entry which is preliminary data.</text>
</comment>
<accession>A0A5C6D1G0</accession>
<dbReference type="PANTHER" id="PTHR23300">
    <property type="entry name" value="METHANETHIOL OXIDASE"/>
    <property type="match status" value="1"/>
</dbReference>
<organism evidence="6 7">
    <name type="scientific">Bythopirellula polymerisocia</name>
    <dbReference type="NCBI Taxonomy" id="2528003"/>
    <lineage>
        <taxon>Bacteria</taxon>
        <taxon>Pseudomonadati</taxon>
        <taxon>Planctomycetota</taxon>
        <taxon>Planctomycetia</taxon>
        <taxon>Pirellulales</taxon>
        <taxon>Lacipirellulaceae</taxon>
        <taxon>Bythopirellula</taxon>
    </lineage>
</organism>
<evidence type="ECO:0000256" key="1">
    <source>
        <dbReference type="ARBA" id="ARBA00005177"/>
    </source>
</evidence>
<sequence>MRRREFLSTAAAYGLLNGTSVNSLLANSETQGQCHATYADLKAAMAAPAEEYAFVPAILVGTQSKHPDYMATVDVNPKSVTYGTVVGRFSLPNVGDELHHYGWNACSSCHGERHRRYLVVPGLGSSNIYIIDAANPKQLKLHKTITAEEIAKKSNLSTPHTVHCRADGIIMISMLGDAQGNAPGGFLEIDEEFNLIGTWEDNSKGMNFNYDFWYQPRHNVMVSSEWAAPNTVRKGFHLEDVQAGKYGQHLQFWDWSRREISQSVDLGEGGMIPLEVRFHHNPDSTHGFVGAALSSAIFHWYQEGTQWNADNVIQVNPIETDGWPFPVPGLITDVVLSLDDRYLYFSNWLHGDIRQYDVSDPASPRLTGQLWLGGVTGHKPDHKRDELTGGPQMLQLSLDGKRLYVTSSLYSVWDNQFYPSMAEEGSWMMQIDCNIEREGMKLNDEFLVDFGKEPWGPARAHEIRFPGGDCTSDIWV</sequence>
<comment type="similarity">
    <text evidence="2">Belongs to the selenium-binding protein family.</text>
</comment>
<dbReference type="EMBL" id="SJPS01000001">
    <property type="protein sequence ID" value="TWU29497.1"/>
    <property type="molecule type" value="Genomic_DNA"/>
</dbReference>
<name>A0A5C6D1G0_9BACT</name>
<dbReference type="InterPro" id="IPR015943">
    <property type="entry name" value="WD40/YVTN_repeat-like_dom_sf"/>
</dbReference>
<dbReference type="SUPFAM" id="SSF75011">
    <property type="entry name" value="3-carboxy-cis,cis-mucoante lactonizing enzyme"/>
    <property type="match status" value="1"/>
</dbReference>
<dbReference type="OrthoDB" id="9768634at2"/>
<evidence type="ECO:0000256" key="5">
    <source>
        <dbReference type="ARBA" id="ARBA00047539"/>
    </source>
</evidence>
<dbReference type="PANTHER" id="PTHR23300:SF0">
    <property type="entry name" value="METHANETHIOL OXIDASE"/>
    <property type="match status" value="1"/>
</dbReference>
<gene>
    <name evidence="6" type="ORF">Pla144_02750</name>
</gene>
<dbReference type="Proteomes" id="UP000318437">
    <property type="component" value="Unassembled WGS sequence"/>
</dbReference>
<dbReference type="GO" id="GO:0008430">
    <property type="term" value="F:selenium binding"/>
    <property type="evidence" value="ECO:0007669"/>
    <property type="project" value="InterPro"/>
</dbReference>
<dbReference type="RefSeq" id="WP_146447520.1">
    <property type="nucleotide sequence ID" value="NZ_SJPS01000001.1"/>
</dbReference>
<dbReference type="AlphaFoldDB" id="A0A5C6D1G0"/>
<dbReference type="GO" id="GO:0018549">
    <property type="term" value="F:methanethiol oxidase activity"/>
    <property type="evidence" value="ECO:0007669"/>
    <property type="project" value="UniProtKB-EC"/>
</dbReference>
<dbReference type="EC" id="1.8.3.4" evidence="3"/>
<evidence type="ECO:0000256" key="4">
    <source>
        <dbReference type="ARBA" id="ARBA00015601"/>
    </source>
</evidence>
<proteinExistence type="inferred from homology"/>
<comment type="pathway">
    <text evidence="1">Organosulfur degradation.</text>
</comment>
<dbReference type="InterPro" id="IPR008826">
    <property type="entry name" value="Se-bd"/>
</dbReference>
<keyword evidence="7" id="KW-1185">Reference proteome</keyword>
<protein>
    <recommendedName>
        <fullName evidence="4">Methanethiol oxidase</fullName>
        <ecNumber evidence="3">1.8.3.4</ecNumber>
    </recommendedName>
</protein>
<reference evidence="6 7" key="1">
    <citation type="submission" date="2019-02" db="EMBL/GenBank/DDBJ databases">
        <title>Deep-cultivation of Planctomycetes and their phenomic and genomic characterization uncovers novel biology.</title>
        <authorList>
            <person name="Wiegand S."/>
            <person name="Jogler M."/>
            <person name="Boedeker C."/>
            <person name="Pinto D."/>
            <person name="Vollmers J."/>
            <person name="Rivas-Marin E."/>
            <person name="Kohn T."/>
            <person name="Peeters S.H."/>
            <person name="Heuer A."/>
            <person name="Rast P."/>
            <person name="Oberbeckmann S."/>
            <person name="Bunk B."/>
            <person name="Jeske O."/>
            <person name="Meyerdierks A."/>
            <person name="Storesund J.E."/>
            <person name="Kallscheuer N."/>
            <person name="Luecker S."/>
            <person name="Lage O.M."/>
            <person name="Pohl T."/>
            <person name="Merkel B.J."/>
            <person name="Hornburger P."/>
            <person name="Mueller R.-W."/>
            <person name="Bruemmer F."/>
            <person name="Labrenz M."/>
            <person name="Spormann A.M."/>
            <person name="Op Den Camp H."/>
            <person name="Overmann J."/>
            <person name="Amann R."/>
            <person name="Jetten M.S.M."/>
            <person name="Mascher T."/>
            <person name="Medema M.H."/>
            <person name="Devos D.P."/>
            <person name="Kaster A.-K."/>
            <person name="Ovreas L."/>
            <person name="Rohde M."/>
            <person name="Galperin M.Y."/>
            <person name="Jogler C."/>
        </authorList>
    </citation>
    <scope>NUCLEOTIDE SEQUENCE [LARGE SCALE GENOMIC DNA]</scope>
    <source>
        <strain evidence="6 7">Pla144</strain>
    </source>
</reference>
<evidence type="ECO:0000313" key="7">
    <source>
        <dbReference type="Proteomes" id="UP000318437"/>
    </source>
</evidence>